<accession>A0A0J7K6N1</accession>
<comment type="caution">
    <text evidence="2">The sequence shown here is derived from an EMBL/GenBank/DDBJ whole genome shotgun (WGS) entry which is preliminary data.</text>
</comment>
<dbReference type="PaxDb" id="67767-A0A0J7K6N1"/>
<feature type="compositionally biased region" description="Basic residues" evidence="1">
    <location>
        <begin position="19"/>
        <end position="30"/>
    </location>
</feature>
<gene>
    <name evidence="2" type="ORF">RF55_15006</name>
</gene>
<keyword evidence="3" id="KW-1185">Reference proteome</keyword>
<dbReference type="EMBL" id="LBMM01012614">
    <property type="protein sequence ID" value="KMQ86108.1"/>
    <property type="molecule type" value="Genomic_DNA"/>
</dbReference>
<protein>
    <submittedName>
        <fullName evidence="2">Uncharacterized protein</fullName>
    </submittedName>
</protein>
<dbReference type="AlphaFoldDB" id="A0A0J7K6N1"/>
<evidence type="ECO:0000256" key="1">
    <source>
        <dbReference type="SAM" id="MobiDB-lite"/>
    </source>
</evidence>
<reference evidence="2 3" key="1">
    <citation type="submission" date="2015-04" db="EMBL/GenBank/DDBJ databases">
        <title>Lasius niger genome sequencing.</title>
        <authorList>
            <person name="Konorov E.A."/>
            <person name="Nikitin M.A."/>
            <person name="Kirill M.V."/>
            <person name="Chang P."/>
        </authorList>
    </citation>
    <scope>NUCLEOTIDE SEQUENCE [LARGE SCALE GENOMIC DNA]</scope>
    <source>
        <tissue evidence="2">Whole</tissue>
    </source>
</reference>
<evidence type="ECO:0000313" key="2">
    <source>
        <dbReference type="EMBL" id="KMQ86108.1"/>
    </source>
</evidence>
<dbReference type="Proteomes" id="UP000036403">
    <property type="component" value="Unassembled WGS sequence"/>
</dbReference>
<feature type="compositionally biased region" description="Basic and acidic residues" evidence="1">
    <location>
        <begin position="1"/>
        <end position="18"/>
    </location>
</feature>
<feature type="non-terminal residue" evidence="2">
    <location>
        <position position="36"/>
    </location>
</feature>
<sequence>MAGQDRGEQRGKKEEVNGNKRRKKGVGRGRRGWEKR</sequence>
<proteinExistence type="predicted"/>
<organism evidence="2 3">
    <name type="scientific">Lasius niger</name>
    <name type="common">Black garden ant</name>
    <dbReference type="NCBI Taxonomy" id="67767"/>
    <lineage>
        <taxon>Eukaryota</taxon>
        <taxon>Metazoa</taxon>
        <taxon>Ecdysozoa</taxon>
        <taxon>Arthropoda</taxon>
        <taxon>Hexapoda</taxon>
        <taxon>Insecta</taxon>
        <taxon>Pterygota</taxon>
        <taxon>Neoptera</taxon>
        <taxon>Endopterygota</taxon>
        <taxon>Hymenoptera</taxon>
        <taxon>Apocrita</taxon>
        <taxon>Aculeata</taxon>
        <taxon>Formicoidea</taxon>
        <taxon>Formicidae</taxon>
        <taxon>Formicinae</taxon>
        <taxon>Lasius</taxon>
        <taxon>Lasius</taxon>
    </lineage>
</organism>
<name>A0A0J7K6N1_LASNI</name>
<feature type="region of interest" description="Disordered" evidence="1">
    <location>
        <begin position="1"/>
        <end position="36"/>
    </location>
</feature>
<evidence type="ECO:0000313" key="3">
    <source>
        <dbReference type="Proteomes" id="UP000036403"/>
    </source>
</evidence>